<feature type="domain" description="Porphobilinogen deaminase N-terminal" evidence="5">
    <location>
        <begin position="14"/>
        <end position="127"/>
    </location>
</feature>
<gene>
    <name evidence="6" type="ORF">B1B_17212</name>
</gene>
<dbReference type="PANTHER" id="PTHR11557:SF0">
    <property type="entry name" value="PORPHOBILINOGEN DEAMINASE"/>
    <property type="match status" value="1"/>
</dbReference>
<dbReference type="GO" id="GO:0004418">
    <property type="term" value="F:hydroxymethylbilane synthase activity"/>
    <property type="evidence" value="ECO:0007669"/>
    <property type="project" value="UniProtKB-EC"/>
</dbReference>
<reference evidence="6" key="2">
    <citation type="journal article" date="2014" name="ISME J.">
        <title>Microbial stratification in low pH oxic and suboxic macroscopic growths along an acid mine drainage.</title>
        <authorList>
            <person name="Mendez-Garcia C."/>
            <person name="Mesa V."/>
            <person name="Sprenger R.R."/>
            <person name="Richter M."/>
            <person name="Diez M.S."/>
            <person name="Solano J."/>
            <person name="Bargiela R."/>
            <person name="Golyshina O.V."/>
            <person name="Manteca A."/>
            <person name="Ramos J.L."/>
            <person name="Gallego J.R."/>
            <person name="Llorente I."/>
            <person name="Martins Dos Santos V.A."/>
            <person name="Jensen O.N."/>
            <person name="Pelaez A.I."/>
            <person name="Sanchez J."/>
            <person name="Ferrer M."/>
        </authorList>
    </citation>
    <scope>NUCLEOTIDE SEQUENCE</scope>
</reference>
<protein>
    <recommendedName>
        <fullName evidence="2">hydroxymethylbilane synthase</fullName>
        <ecNumber evidence="2">2.5.1.61</ecNumber>
    </recommendedName>
</protein>
<name>T0ZWT5_9ZZZZ</name>
<reference evidence="6" key="1">
    <citation type="submission" date="2013-08" db="EMBL/GenBank/DDBJ databases">
        <authorList>
            <person name="Mendez C."/>
            <person name="Richter M."/>
            <person name="Ferrer M."/>
            <person name="Sanchez J."/>
        </authorList>
    </citation>
    <scope>NUCLEOTIDE SEQUENCE</scope>
</reference>
<dbReference type="AlphaFoldDB" id="T0ZWT5"/>
<dbReference type="InterPro" id="IPR022417">
    <property type="entry name" value="Porphobilin_deaminase_N"/>
</dbReference>
<organism evidence="6">
    <name type="scientific">mine drainage metagenome</name>
    <dbReference type="NCBI Taxonomy" id="410659"/>
    <lineage>
        <taxon>unclassified sequences</taxon>
        <taxon>metagenomes</taxon>
        <taxon>ecological metagenomes</taxon>
    </lineage>
</organism>
<dbReference type="GO" id="GO:0005737">
    <property type="term" value="C:cytoplasm"/>
    <property type="evidence" value="ECO:0007669"/>
    <property type="project" value="TreeGrafter"/>
</dbReference>
<dbReference type="InterPro" id="IPR000860">
    <property type="entry name" value="HemC"/>
</dbReference>
<proteinExistence type="inferred from homology"/>
<keyword evidence="4" id="KW-0627">Porphyrin biosynthesis</keyword>
<dbReference type="EMBL" id="AUZY01011497">
    <property type="protein sequence ID" value="EQD34425.1"/>
    <property type="molecule type" value="Genomic_DNA"/>
</dbReference>
<dbReference type="PANTHER" id="PTHR11557">
    <property type="entry name" value="PORPHOBILINOGEN DEAMINASE"/>
    <property type="match status" value="1"/>
</dbReference>
<evidence type="ECO:0000256" key="2">
    <source>
        <dbReference type="ARBA" id="ARBA00012655"/>
    </source>
</evidence>
<comment type="similarity">
    <text evidence="1">Belongs to the HMBS family.</text>
</comment>
<evidence type="ECO:0000313" key="6">
    <source>
        <dbReference type="EMBL" id="EQD34425.1"/>
    </source>
</evidence>
<dbReference type="SUPFAM" id="SSF53850">
    <property type="entry name" value="Periplasmic binding protein-like II"/>
    <property type="match status" value="1"/>
</dbReference>
<comment type="caution">
    <text evidence="6">The sequence shown here is derived from an EMBL/GenBank/DDBJ whole genome shotgun (WGS) entry which is preliminary data.</text>
</comment>
<keyword evidence="3" id="KW-0808">Transferase</keyword>
<dbReference type="Gene3D" id="3.40.190.10">
    <property type="entry name" value="Periplasmic binding protein-like II"/>
    <property type="match status" value="2"/>
</dbReference>
<evidence type="ECO:0000256" key="3">
    <source>
        <dbReference type="ARBA" id="ARBA00022679"/>
    </source>
</evidence>
<accession>T0ZWT5</accession>
<dbReference type="EC" id="2.5.1.61" evidence="2"/>
<evidence type="ECO:0000259" key="5">
    <source>
        <dbReference type="Pfam" id="PF01379"/>
    </source>
</evidence>
<sequence>MLLEFRRLAPWLDLRLEVIDSDGDLNPEAAVPDLGGQGWFSSRLERALAEGRVDAAVHSAKDLPSELSAGLRVGAYLKREDPRDALVTGGGLPWRALPAGARVGTSSPRRAAQLQALRPDLEVVPMR</sequence>
<evidence type="ECO:0000256" key="4">
    <source>
        <dbReference type="ARBA" id="ARBA00023244"/>
    </source>
</evidence>
<evidence type="ECO:0000256" key="1">
    <source>
        <dbReference type="ARBA" id="ARBA00005638"/>
    </source>
</evidence>
<dbReference type="GO" id="GO:0006783">
    <property type="term" value="P:heme biosynthetic process"/>
    <property type="evidence" value="ECO:0007669"/>
    <property type="project" value="TreeGrafter"/>
</dbReference>
<feature type="non-terminal residue" evidence="6">
    <location>
        <position position="127"/>
    </location>
</feature>
<dbReference type="PRINTS" id="PR00151">
    <property type="entry name" value="PORPHBDMNASE"/>
</dbReference>
<dbReference type="Pfam" id="PF01379">
    <property type="entry name" value="Porphobil_deam"/>
    <property type="match status" value="1"/>
</dbReference>